<dbReference type="OrthoDB" id="2023502at2"/>
<protein>
    <submittedName>
        <fullName evidence="1">Uncharacterized protein</fullName>
    </submittedName>
</protein>
<reference evidence="1 2" key="1">
    <citation type="journal article" date="2017" name="Front. Microbiol.">
        <title>New Insights into the Diversity of the Genus Faecalibacterium.</title>
        <authorList>
            <person name="Benevides L."/>
            <person name="Burman S."/>
            <person name="Martin R."/>
            <person name="Robert V."/>
            <person name="Thomas M."/>
            <person name="Miquel S."/>
            <person name="Chain F."/>
            <person name="Sokol H."/>
            <person name="Bermudez-Humaran L.G."/>
            <person name="Morrison M."/>
            <person name="Langella P."/>
            <person name="Azevedo V.A."/>
            <person name="Chatel J.M."/>
            <person name="Soares S."/>
        </authorList>
    </citation>
    <scope>NUCLEOTIDE SEQUENCE [LARGE SCALE GENOMIC DNA]</scope>
    <source>
        <strain evidence="1 2">AHMP21</strain>
    </source>
</reference>
<evidence type="ECO:0000313" key="2">
    <source>
        <dbReference type="Proteomes" id="UP000220904"/>
    </source>
</evidence>
<evidence type="ECO:0000313" key="1">
    <source>
        <dbReference type="EMBL" id="PDX87314.1"/>
    </source>
</evidence>
<dbReference type="AlphaFoldDB" id="A0A2A7B7D4"/>
<comment type="caution">
    <text evidence="1">The sequence shown here is derived from an EMBL/GenBank/DDBJ whole genome shotgun (WGS) entry which is preliminary data.</text>
</comment>
<name>A0A2A7B7D4_9FIRM</name>
<sequence>MSGTSRAAAATSRTLLRAFGGLNETYSCTEAEAGSSKNFSSRDFPALSTRIPRRRLRSVVQMNGIYHLNGLLVAAGKNLIYNSDETPQEAEFFWNAVADSKKKMVGMGTRIIIFPDKIAFDTRDRSVTKLGAVWDSGGADVVLTPCDASGKTYTVSGKGTKEPENPADGQLFLKVNNIQKPYSSESVLEIYNEASGNWSAIELKWCRIEAVGIGKDFAVWDTVTVSGVEDGDDLHWKELKGDRIVTARGDDWVQVQAEPGGDYFYGTLTKGREMLRWTGIDGKGATMEGNTDAFRLERRVPDLDYLTECDNRLWGCAQNENVIYGCKLGDPTNWFSYRGIAEDSYAVTVGSDGPFTGAATCLGSVLFFKENALHKLYGSKPSDFQLSSLRCRGVARNAASSLCVLNETLYYLSPDGVMAWDGSIPTKVSEKLNTARLSNVQTAVGGALDGRYYLYLARDSGREGDALEERLLVYDTERGLWQEEDGCSYAMASTGGQLYLWDGHDIWAADPSRERDWKTTEGVEETVDFELITGAFGMDEAEDRYLSRLTLQMDAVCASTVELAICYDDGPWEKLAEWAVAGKQKRFDLHLAPRRCGIFRLRLTGKGQITLRSLARTLATARGRLMEQEA</sequence>
<accession>A0A2A7B7D4</accession>
<dbReference type="EMBL" id="NOUV01000010">
    <property type="protein sequence ID" value="PDX87314.1"/>
    <property type="molecule type" value="Genomic_DNA"/>
</dbReference>
<gene>
    <name evidence="1" type="ORF">CHR60_04400</name>
</gene>
<proteinExistence type="predicted"/>
<dbReference type="Proteomes" id="UP000220904">
    <property type="component" value="Unassembled WGS sequence"/>
</dbReference>
<dbReference type="RefSeq" id="WP_097791895.1">
    <property type="nucleotide sequence ID" value="NZ_NOUV01000010.1"/>
</dbReference>
<organism evidence="1 2">
    <name type="scientific">Faecalibacterium prausnitzii</name>
    <dbReference type="NCBI Taxonomy" id="853"/>
    <lineage>
        <taxon>Bacteria</taxon>
        <taxon>Bacillati</taxon>
        <taxon>Bacillota</taxon>
        <taxon>Clostridia</taxon>
        <taxon>Eubacteriales</taxon>
        <taxon>Oscillospiraceae</taxon>
        <taxon>Faecalibacterium</taxon>
    </lineage>
</organism>